<dbReference type="GO" id="GO:0004252">
    <property type="term" value="F:serine-type endopeptidase activity"/>
    <property type="evidence" value="ECO:0007669"/>
    <property type="project" value="TreeGrafter"/>
</dbReference>
<dbReference type="EMBL" id="BJWL01000015">
    <property type="protein sequence ID" value="GFZ02050.1"/>
    <property type="molecule type" value="Genomic_DNA"/>
</dbReference>
<dbReference type="PANTHER" id="PTHR10381">
    <property type="entry name" value="ATP-DEPENDENT CLP PROTEASE PROTEOLYTIC SUBUNIT"/>
    <property type="match status" value="1"/>
</dbReference>
<dbReference type="InterPro" id="IPR023562">
    <property type="entry name" value="ClpP/TepA"/>
</dbReference>
<dbReference type="OrthoDB" id="2017408at2759"/>
<feature type="signal peptide" evidence="1">
    <location>
        <begin position="1"/>
        <end position="19"/>
    </location>
</feature>
<sequence length="109" mass="12568">MTLSPWLSSLAWSPSLTLSKWPFALLLPSEAKLHHPQWMQILHRMVGVELYAEAIGKTPEQIEADIRWPKYFSPTEAVEYGIIDRVLYNEKARKDRGAFSDQKKAEQQA</sequence>
<dbReference type="GO" id="GO:0004176">
    <property type="term" value="F:ATP-dependent peptidase activity"/>
    <property type="evidence" value="ECO:0007669"/>
    <property type="project" value="TreeGrafter"/>
</dbReference>
<evidence type="ECO:0000313" key="3">
    <source>
        <dbReference type="Proteomes" id="UP000585474"/>
    </source>
</evidence>
<organism evidence="2 3">
    <name type="scientific">Actinidia rufa</name>
    <dbReference type="NCBI Taxonomy" id="165716"/>
    <lineage>
        <taxon>Eukaryota</taxon>
        <taxon>Viridiplantae</taxon>
        <taxon>Streptophyta</taxon>
        <taxon>Embryophyta</taxon>
        <taxon>Tracheophyta</taxon>
        <taxon>Spermatophyta</taxon>
        <taxon>Magnoliopsida</taxon>
        <taxon>eudicotyledons</taxon>
        <taxon>Gunneridae</taxon>
        <taxon>Pentapetalae</taxon>
        <taxon>asterids</taxon>
        <taxon>Ericales</taxon>
        <taxon>Actinidiaceae</taxon>
        <taxon>Actinidia</taxon>
    </lineage>
</organism>
<comment type="caution">
    <text evidence="2">The sequence shown here is derived from an EMBL/GenBank/DDBJ whole genome shotgun (WGS) entry which is preliminary data.</text>
</comment>
<dbReference type="AlphaFoldDB" id="A0A7J0FV36"/>
<evidence type="ECO:0000313" key="2">
    <source>
        <dbReference type="EMBL" id="GFZ02050.1"/>
    </source>
</evidence>
<dbReference type="GO" id="GO:0009368">
    <property type="term" value="C:endopeptidase Clp complex"/>
    <property type="evidence" value="ECO:0007669"/>
    <property type="project" value="TreeGrafter"/>
</dbReference>
<proteinExistence type="predicted"/>
<dbReference type="Pfam" id="PF00574">
    <property type="entry name" value="CLP_protease"/>
    <property type="match status" value="1"/>
</dbReference>
<dbReference type="GO" id="GO:0006515">
    <property type="term" value="P:protein quality control for misfolded or incompletely synthesized proteins"/>
    <property type="evidence" value="ECO:0007669"/>
    <property type="project" value="TreeGrafter"/>
</dbReference>
<dbReference type="PANTHER" id="PTHR10381:SF47">
    <property type="entry name" value="ATP-DEPENDENT CLP PROTEASE PROTEOLYTIC SUBUNIT-RELATED PROTEIN 4, CHLOROPLASTIC"/>
    <property type="match status" value="1"/>
</dbReference>
<name>A0A7J0FV36_9ERIC</name>
<keyword evidence="3" id="KW-1185">Reference proteome</keyword>
<dbReference type="SUPFAM" id="SSF52096">
    <property type="entry name" value="ClpP/crotonase"/>
    <property type="match status" value="1"/>
</dbReference>
<keyword evidence="1" id="KW-0732">Signal</keyword>
<protein>
    <recommendedName>
        <fullName evidence="4">ATP-dependent Clp protease proteolytic subunit</fullName>
    </recommendedName>
</protein>
<reference evidence="2 3" key="1">
    <citation type="submission" date="2019-07" db="EMBL/GenBank/DDBJ databases">
        <title>De Novo Assembly of kiwifruit Actinidia rufa.</title>
        <authorList>
            <person name="Sugita-Konishi S."/>
            <person name="Sato K."/>
            <person name="Mori E."/>
            <person name="Abe Y."/>
            <person name="Kisaki G."/>
            <person name="Hamano K."/>
            <person name="Suezawa K."/>
            <person name="Otani M."/>
            <person name="Fukuda T."/>
            <person name="Manabe T."/>
            <person name="Gomi K."/>
            <person name="Tabuchi M."/>
            <person name="Akimitsu K."/>
            <person name="Kataoka I."/>
        </authorList>
    </citation>
    <scope>NUCLEOTIDE SEQUENCE [LARGE SCALE GENOMIC DNA]</scope>
    <source>
        <strain evidence="3">cv. Fuchu</strain>
    </source>
</reference>
<dbReference type="InterPro" id="IPR029045">
    <property type="entry name" value="ClpP/crotonase-like_dom_sf"/>
</dbReference>
<dbReference type="GO" id="GO:0051117">
    <property type="term" value="F:ATPase binding"/>
    <property type="evidence" value="ECO:0007669"/>
    <property type="project" value="TreeGrafter"/>
</dbReference>
<feature type="chain" id="PRO_5029637514" description="ATP-dependent Clp protease proteolytic subunit" evidence="1">
    <location>
        <begin position="20"/>
        <end position="109"/>
    </location>
</feature>
<evidence type="ECO:0008006" key="4">
    <source>
        <dbReference type="Google" id="ProtNLM"/>
    </source>
</evidence>
<gene>
    <name evidence="2" type="ORF">Acr_15g0006590</name>
</gene>
<evidence type="ECO:0000256" key="1">
    <source>
        <dbReference type="SAM" id="SignalP"/>
    </source>
</evidence>
<dbReference type="Gene3D" id="3.90.226.10">
    <property type="entry name" value="2-enoyl-CoA Hydratase, Chain A, domain 1"/>
    <property type="match status" value="1"/>
</dbReference>
<accession>A0A7J0FV36</accession>
<dbReference type="Proteomes" id="UP000585474">
    <property type="component" value="Unassembled WGS sequence"/>
</dbReference>